<dbReference type="AlphaFoldDB" id="A0A852RNT6"/>
<proteinExistence type="predicted"/>
<evidence type="ECO:0000313" key="2">
    <source>
        <dbReference type="Proteomes" id="UP000582231"/>
    </source>
</evidence>
<dbReference type="Proteomes" id="UP000582231">
    <property type="component" value="Unassembled WGS sequence"/>
</dbReference>
<name>A0A852RNT6_9ACTN</name>
<protein>
    <submittedName>
        <fullName evidence="1">Uncharacterized protein</fullName>
    </submittedName>
</protein>
<evidence type="ECO:0000313" key="1">
    <source>
        <dbReference type="EMBL" id="NYD29684.1"/>
    </source>
</evidence>
<gene>
    <name evidence="1" type="ORF">BJ958_001230</name>
</gene>
<comment type="caution">
    <text evidence="1">The sequence shown here is derived from an EMBL/GenBank/DDBJ whole genome shotgun (WGS) entry which is preliminary data.</text>
</comment>
<reference evidence="1 2" key="1">
    <citation type="submission" date="2020-07" db="EMBL/GenBank/DDBJ databases">
        <title>Sequencing the genomes of 1000 actinobacteria strains.</title>
        <authorList>
            <person name="Klenk H.-P."/>
        </authorList>
    </citation>
    <scope>NUCLEOTIDE SEQUENCE [LARGE SCALE GENOMIC DNA]</scope>
    <source>
        <strain evidence="1 2">DSM 19082</strain>
    </source>
</reference>
<sequence length="58" mass="6258">MAAIVEQVVAGSGAHRRSRRDRAAEHPWQEDGVDIVLDVDVEEVVPIALALILAKGVE</sequence>
<dbReference type="EMBL" id="JACCBF010000001">
    <property type="protein sequence ID" value="NYD29684.1"/>
    <property type="molecule type" value="Genomic_DNA"/>
</dbReference>
<organism evidence="1 2">
    <name type="scientific">Nocardioides kongjuensis</name>
    <dbReference type="NCBI Taxonomy" id="349522"/>
    <lineage>
        <taxon>Bacteria</taxon>
        <taxon>Bacillati</taxon>
        <taxon>Actinomycetota</taxon>
        <taxon>Actinomycetes</taxon>
        <taxon>Propionibacteriales</taxon>
        <taxon>Nocardioidaceae</taxon>
        <taxon>Nocardioides</taxon>
    </lineage>
</organism>
<keyword evidence="2" id="KW-1185">Reference proteome</keyword>
<dbReference type="RefSeq" id="WP_179726034.1">
    <property type="nucleotide sequence ID" value="NZ_JACCBF010000001.1"/>
</dbReference>
<accession>A0A852RNT6</accession>